<evidence type="ECO:0000256" key="4">
    <source>
        <dbReference type="ARBA" id="ARBA00022475"/>
    </source>
</evidence>
<feature type="transmembrane region" description="Helical" evidence="9">
    <location>
        <begin position="138"/>
        <end position="162"/>
    </location>
</feature>
<dbReference type="InterPro" id="IPR026033">
    <property type="entry name" value="Azg-like_bact_archaea"/>
</dbReference>
<dbReference type="GO" id="GO:0005886">
    <property type="term" value="C:plasma membrane"/>
    <property type="evidence" value="ECO:0007669"/>
    <property type="project" value="UniProtKB-SubCell"/>
</dbReference>
<reference evidence="10" key="1">
    <citation type="submission" date="2023-07" db="EMBL/GenBank/DDBJ databases">
        <title>Between Cages and Wild: Unraveling the Impact of Captivity on Animal Microbiomes and Antimicrobial Resistance.</title>
        <authorList>
            <person name="Schmartz G.P."/>
            <person name="Rehner J."/>
            <person name="Schuff M.J."/>
            <person name="Becker S.L."/>
            <person name="Kravczyk M."/>
            <person name="Gurevich A."/>
            <person name="Francke R."/>
            <person name="Mueller R."/>
            <person name="Keller V."/>
            <person name="Keller A."/>
        </authorList>
    </citation>
    <scope>NUCLEOTIDE SEQUENCE</scope>
    <source>
        <strain evidence="10">S12M_St_49</strain>
    </source>
</reference>
<dbReference type="PANTHER" id="PTHR43337:SF1">
    <property type="entry name" value="XANTHINE_URACIL PERMEASE C887.17-RELATED"/>
    <property type="match status" value="1"/>
</dbReference>
<feature type="transmembrane region" description="Helical" evidence="9">
    <location>
        <begin position="48"/>
        <end position="71"/>
    </location>
</feature>
<keyword evidence="11" id="KW-1185">Reference proteome</keyword>
<feature type="transmembrane region" description="Helical" evidence="9">
    <location>
        <begin position="347"/>
        <end position="378"/>
    </location>
</feature>
<feature type="transmembrane region" description="Helical" evidence="9">
    <location>
        <begin position="398"/>
        <end position="424"/>
    </location>
</feature>
<comment type="subcellular location">
    <subcellularLocation>
        <location evidence="1 8">Cell membrane</location>
        <topology evidence="1 8">Multi-pass membrane protein</topology>
    </subcellularLocation>
</comment>
<feature type="transmembrane region" description="Helical" evidence="9">
    <location>
        <begin position="106"/>
        <end position="126"/>
    </location>
</feature>
<dbReference type="Proteomes" id="UP001168575">
    <property type="component" value="Unassembled WGS sequence"/>
</dbReference>
<dbReference type="InterPro" id="IPR045018">
    <property type="entry name" value="Azg-like"/>
</dbReference>
<evidence type="ECO:0000256" key="5">
    <source>
        <dbReference type="ARBA" id="ARBA00022692"/>
    </source>
</evidence>
<dbReference type="EMBL" id="JAUMVS010000305">
    <property type="protein sequence ID" value="MDO4842779.1"/>
    <property type="molecule type" value="Genomic_DNA"/>
</dbReference>
<keyword evidence="5 8" id="KW-0812">Transmembrane</keyword>
<evidence type="ECO:0000256" key="2">
    <source>
        <dbReference type="ARBA" id="ARBA00005697"/>
    </source>
</evidence>
<evidence type="ECO:0000313" key="11">
    <source>
        <dbReference type="Proteomes" id="UP001168575"/>
    </source>
</evidence>
<evidence type="ECO:0000256" key="8">
    <source>
        <dbReference type="PIRNR" id="PIRNR005353"/>
    </source>
</evidence>
<evidence type="ECO:0000256" key="6">
    <source>
        <dbReference type="ARBA" id="ARBA00022989"/>
    </source>
</evidence>
<dbReference type="AlphaFoldDB" id="A0AA43RJW0"/>
<proteinExistence type="inferred from homology"/>
<name>A0AA43RJW0_9ACTN</name>
<dbReference type="PIRSF" id="PIRSF005353">
    <property type="entry name" value="PbuG"/>
    <property type="match status" value="1"/>
</dbReference>
<keyword evidence="3 8" id="KW-0813">Transport</keyword>
<comment type="similarity">
    <text evidence="2 8">Belongs to the nucleobase:cation symporter-2 (NCS2) (TC 2.A.40) family. Azg-like subfamily.</text>
</comment>
<evidence type="ECO:0000256" key="9">
    <source>
        <dbReference type="SAM" id="Phobius"/>
    </source>
</evidence>
<feature type="transmembrane region" description="Helical" evidence="9">
    <location>
        <begin position="436"/>
        <end position="453"/>
    </location>
</feature>
<organism evidence="10 11">
    <name type="scientific">Phoenicibacter congonensis</name>
    <dbReference type="NCBI Taxonomy" id="1944646"/>
    <lineage>
        <taxon>Bacteria</taxon>
        <taxon>Bacillati</taxon>
        <taxon>Actinomycetota</taxon>
        <taxon>Coriobacteriia</taxon>
        <taxon>Eggerthellales</taxon>
        <taxon>Eggerthellaceae</taxon>
        <taxon>Phoenicibacter</taxon>
    </lineage>
</organism>
<evidence type="ECO:0000313" key="10">
    <source>
        <dbReference type="EMBL" id="MDO4842779.1"/>
    </source>
</evidence>
<dbReference type="Pfam" id="PF00860">
    <property type="entry name" value="Xan_ur_permease"/>
    <property type="match status" value="1"/>
</dbReference>
<keyword evidence="7 8" id="KW-0472">Membrane</keyword>
<gene>
    <name evidence="10" type="ORF">Q3982_08910</name>
</gene>
<evidence type="ECO:0000256" key="7">
    <source>
        <dbReference type="ARBA" id="ARBA00023136"/>
    </source>
</evidence>
<keyword evidence="6 8" id="KW-1133">Transmembrane helix</keyword>
<feature type="transmembrane region" description="Helical" evidence="9">
    <location>
        <begin position="83"/>
        <end position="100"/>
    </location>
</feature>
<comment type="caution">
    <text evidence="10">The sequence shown here is derived from an EMBL/GenBank/DDBJ whole genome shotgun (WGS) entry which is preliminary data.</text>
</comment>
<evidence type="ECO:0000256" key="3">
    <source>
        <dbReference type="ARBA" id="ARBA00022448"/>
    </source>
</evidence>
<protein>
    <submittedName>
        <fullName evidence="10">NCS2 family permease</fullName>
    </submittedName>
</protein>
<feature type="transmembrane region" description="Helical" evidence="9">
    <location>
        <begin position="21"/>
        <end position="42"/>
    </location>
</feature>
<dbReference type="PANTHER" id="PTHR43337">
    <property type="entry name" value="XANTHINE/URACIL PERMEASE C887.17-RELATED"/>
    <property type="match status" value="1"/>
</dbReference>
<sequence>MERVAKFFELEKHGTNVKTEVLAGCVTFLSMAYILAINPSILSGSGMNAASVFTATAVSAAFATLIMAFYANYPVALAAGMGLNAYFVYSVCVPMAQAGVNDPWQIALTAVLCEGLIFIVLTLCKFREALINDVPANLKYGISAGIGLFIAIVGLKSAGIVVSDTSTIVALGNFGTPQVALALAGIIICAVMYHYNVPGYILWSILITWGLGMVAQAAGWYVVDAAAGTSSLFPDFSNGISIAAPHFMAFNFDYVGGHIIEFAVIVFAFLFVDLFDTAGTLIAVAGKADLLDEDGNLPKAKQALMADALGTVAGACLGTSTVTSYVESSAGVAAGGRTGLTAFTTAILFIVALVLSPIFLAIPSFATTPALVFVGLLMVSNVRNMDFEEDIAGAMGGYLALIMMPFTYSIANGIMFGMLAFVIIRIFQGQANKVHWVMWVAAAIFVLRIFSLVA</sequence>
<dbReference type="InterPro" id="IPR006043">
    <property type="entry name" value="NCS2"/>
</dbReference>
<feature type="transmembrane region" description="Helical" evidence="9">
    <location>
        <begin position="200"/>
        <end position="223"/>
    </location>
</feature>
<dbReference type="GO" id="GO:0005345">
    <property type="term" value="F:purine nucleobase transmembrane transporter activity"/>
    <property type="evidence" value="ECO:0007669"/>
    <property type="project" value="TreeGrafter"/>
</dbReference>
<evidence type="ECO:0000256" key="1">
    <source>
        <dbReference type="ARBA" id="ARBA00004651"/>
    </source>
</evidence>
<accession>A0AA43RJW0</accession>
<keyword evidence="4 8" id="KW-1003">Cell membrane</keyword>
<feature type="transmembrane region" description="Helical" evidence="9">
    <location>
        <begin position="174"/>
        <end position="193"/>
    </location>
</feature>